<evidence type="ECO:0000256" key="2">
    <source>
        <dbReference type="SAM" id="MobiDB-lite"/>
    </source>
</evidence>
<protein>
    <submittedName>
        <fullName evidence="3">Uncharacterized protein</fullName>
    </submittedName>
</protein>
<dbReference type="Proteomes" id="UP000886653">
    <property type="component" value="Unassembled WGS sequence"/>
</dbReference>
<gene>
    <name evidence="3" type="ORF">CROQUDRAFT_101186</name>
</gene>
<reference evidence="3" key="1">
    <citation type="submission" date="2013-11" db="EMBL/GenBank/DDBJ databases">
        <title>Genome sequence of the fusiform rust pathogen reveals effectors for host alternation and coevolution with pine.</title>
        <authorList>
            <consortium name="DOE Joint Genome Institute"/>
            <person name="Smith K."/>
            <person name="Pendleton A."/>
            <person name="Kubisiak T."/>
            <person name="Anderson C."/>
            <person name="Salamov A."/>
            <person name="Aerts A."/>
            <person name="Riley R."/>
            <person name="Clum A."/>
            <person name="Lindquist E."/>
            <person name="Ence D."/>
            <person name="Campbell M."/>
            <person name="Kronenberg Z."/>
            <person name="Feau N."/>
            <person name="Dhillon B."/>
            <person name="Hamelin R."/>
            <person name="Burleigh J."/>
            <person name="Smith J."/>
            <person name="Yandell M."/>
            <person name="Nelson C."/>
            <person name="Grigoriev I."/>
            <person name="Davis J."/>
        </authorList>
    </citation>
    <scope>NUCLEOTIDE SEQUENCE</scope>
    <source>
        <strain evidence="3">G11</strain>
    </source>
</reference>
<comment type="caution">
    <text evidence="3">The sequence shown here is derived from an EMBL/GenBank/DDBJ whole genome shotgun (WGS) entry which is preliminary data.</text>
</comment>
<dbReference type="OrthoDB" id="2505754at2759"/>
<feature type="compositionally biased region" description="Polar residues" evidence="2">
    <location>
        <begin position="60"/>
        <end position="70"/>
    </location>
</feature>
<evidence type="ECO:0000313" key="3">
    <source>
        <dbReference type="EMBL" id="KAG0139692.1"/>
    </source>
</evidence>
<keyword evidence="4" id="KW-1185">Reference proteome</keyword>
<proteinExistence type="predicted"/>
<name>A0A9P6N6F5_9BASI</name>
<feature type="coiled-coil region" evidence="1">
    <location>
        <begin position="295"/>
        <end position="322"/>
    </location>
</feature>
<dbReference type="EMBL" id="MU167538">
    <property type="protein sequence ID" value="KAG0139692.1"/>
    <property type="molecule type" value="Genomic_DNA"/>
</dbReference>
<feature type="compositionally biased region" description="Basic and acidic residues" evidence="2">
    <location>
        <begin position="385"/>
        <end position="398"/>
    </location>
</feature>
<evidence type="ECO:0000256" key="1">
    <source>
        <dbReference type="SAM" id="Coils"/>
    </source>
</evidence>
<organism evidence="3 4">
    <name type="scientific">Cronartium quercuum f. sp. fusiforme G11</name>
    <dbReference type="NCBI Taxonomy" id="708437"/>
    <lineage>
        <taxon>Eukaryota</taxon>
        <taxon>Fungi</taxon>
        <taxon>Dikarya</taxon>
        <taxon>Basidiomycota</taxon>
        <taxon>Pucciniomycotina</taxon>
        <taxon>Pucciniomycetes</taxon>
        <taxon>Pucciniales</taxon>
        <taxon>Coleosporiaceae</taxon>
        <taxon>Cronartium</taxon>
    </lineage>
</organism>
<feature type="region of interest" description="Disordered" evidence="2">
    <location>
        <begin position="384"/>
        <end position="437"/>
    </location>
</feature>
<sequence>MSSVPSSVGPDELGKYITNIFIAVPPHSPRRSAHLLDINATPKSTKIAEDRLPCSPRSAPATSLRPSPSMSVIPHKSAPATRIRANSLTTCSLAERRRSKTSAYLGTEDFKQNFANKLRSVRARERTESGEAILGRPLKGPSWKFPSQSDGAFVATTVSFDRDFPFNRNYSEEKVSGLPLSDVPTRGEALREMINHLLALPTEELAAQLEMHFSRLEPGRDAEELEARNEVISTLADQLANQLEANEKLLFDLRCLRSAHANLSFELADSRDELACMVTAVNGAAISNDELVRVRREADTQIRDLRHALEESKHALAQLRLEQTHKDRRSSIQSYQAALNNMMSHSIGQKRSSVFLLGTDRTNVQPKRASLSAVGLGLYQPPNLSDEKAWTARNDPRNARRPGLLSAPGKPARPPRSLARSGSFSPVNPEDLSNKPTDKEELELLRLQCTHEDFRLASQAALDALKTFISSSGPMDVSSVKLPPLPTDIESSSPKPRWGILGRTFISGPSSPSAATATAFAGFGLWGKKSRESEESQGN</sequence>
<dbReference type="AlphaFoldDB" id="A0A9P6N6F5"/>
<feature type="region of interest" description="Disordered" evidence="2">
    <location>
        <begin position="50"/>
        <end position="78"/>
    </location>
</feature>
<evidence type="ECO:0000313" key="4">
    <source>
        <dbReference type="Proteomes" id="UP000886653"/>
    </source>
</evidence>
<accession>A0A9P6N6F5</accession>
<keyword evidence="1" id="KW-0175">Coiled coil</keyword>